<dbReference type="InterPro" id="IPR011006">
    <property type="entry name" value="CheY-like_superfamily"/>
</dbReference>
<evidence type="ECO:0000313" key="4">
    <source>
        <dbReference type="EMBL" id="GHO91707.1"/>
    </source>
</evidence>
<dbReference type="PROSITE" id="PS50110">
    <property type="entry name" value="RESPONSE_REGULATORY"/>
    <property type="match status" value="1"/>
</dbReference>
<keyword evidence="1 2" id="KW-0597">Phosphoprotein</keyword>
<evidence type="ECO:0000259" key="3">
    <source>
        <dbReference type="PROSITE" id="PS50110"/>
    </source>
</evidence>
<organism evidence="4 5">
    <name type="scientific">Reticulibacter mediterranei</name>
    <dbReference type="NCBI Taxonomy" id="2778369"/>
    <lineage>
        <taxon>Bacteria</taxon>
        <taxon>Bacillati</taxon>
        <taxon>Chloroflexota</taxon>
        <taxon>Ktedonobacteria</taxon>
        <taxon>Ktedonobacterales</taxon>
        <taxon>Reticulibacteraceae</taxon>
        <taxon>Reticulibacter</taxon>
    </lineage>
</organism>
<proteinExistence type="predicted"/>
<dbReference type="InterPro" id="IPR001789">
    <property type="entry name" value="Sig_transdc_resp-reg_receiver"/>
</dbReference>
<protein>
    <submittedName>
        <fullName evidence="4">Sporulation initiation phosphotransferase F</fullName>
    </submittedName>
</protein>
<dbReference type="Proteomes" id="UP000597444">
    <property type="component" value="Unassembled WGS sequence"/>
</dbReference>
<reference evidence="4" key="1">
    <citation type="submission" date="2020-10" db="EMBL/GenBank/DDBJ databases">
        <title>Taxonomic study of unclassified bacteria belonging to the class Ktedonobacteria.</title>
        <authorList>
            <person name="Yabe S."/>
            <person name="Wang C.M."/>
            <person name="Zheng Y."/>
            <person name="Sakai Y."/>
            <person name="Cavaletti L."/>
            <person name="Monciardini P."/>
            <person name="Donadio S."/>
        </authorList>
    </citation>
    <scope>NUCLEOTIDE SEQUENCE</scope>
    <source>
        <strain evidence="4">ID150040</strain>
    </source>
</reference>
<dbReference type="GO" id="GO:0000160">
    <property type="term" value="P:phosphorelay signal transduction system"/>
    <property type="evidence" value="ECO:0007669"/>
    <property type="project" value="InterPro"/>
</dbReference>
<evidence type="ECO:0000256" key="1">
    <source>
        <dbReference type="ARBA" id="ARBA00022553"/>
    </source>
</evidence>
<feature type="modified residue" description="4-aspartylphosphate" evidence="2">
    <location>
        <position position="53"/>
    </location>
</feature>
<dbReference type="EMBL" id="BNJK01000001">
    <property type="protein sequence ID" value="GHO91707.1"/>
    <property type="molecule type" value="Genomic_DNA"/>
</dbReference>
<dbReference type="SMART" id="SM00448">
    <property type="entry name" value="REC"/>
    <property type="match status" value="1"/>
</dbReference>
<dbReference type="SUPFAM" id="SSF52172">
    <property type="entry name" value="CheY-like"/>
    <property type="match status" value="1"/>
</dbReference>
<dbReference type="InterPro" id="IPR050595">
    <property type="entry name" value="Bact_response_regulator"/>
</dbReference>
<dbReference type="Gene3D" id="3.40.50.2300">
    <property type="match status" value="1"/>
</dbReference>
<sequence>MAKKIVIMDDEPTIADLYTEALAEEGYETFRVTQSLRFFDALKEHQPNLVLLDLMMPFLDGRDELKLMELAGREGQIPVIVVTAYPNVAREEQDLRSAGVVQIVQKPADLDKLIELVEQTIGSP</sequence>
<keyword evidence="5" id="KW-1185">Reference proteome</keyword>
<dbReference type="PANTHER" id="PTHR44591">
    <property type="entry name" value="STRESS RESPONSE REGULATOR PROTEIN 1"/>
    <property type="match status" value="1"/>
</dbReference>
<feature type="domain" description="Response regulatory" evidence="3">
    <location>
        <begin position="4"/>
        <end position="121"/>
    </location>
</feature>
<comment type="caution">
    <text evidence="4">The sequence shown here is derived from an EMBL/GenBank/DDBJ whole genome shotgun (WGS) entry which is preliminary data.</text>
</comment>
<dbReference type="AlphaFoldDB" id="A0A8J3IHT4"/>
<evidence type="ECO:0000256" key="2">
    <source>
        <dbReference type="PROSITE-ProRule" id="PRU00169"/>
    </source>
</evidence>
<dbReference type="RefSeq" id="WP_220202587.1">
    <property type="nucleotide sequence ID" value="NZ_BNJK01000001.1"/>
</dbReference>
<dbReference type="Pfam" id="PF00072">
    <property type="entry name" value="Response_reg"/>
    <property type="match status" value="1"/>
</dbReference>
<gene>
    <name evidence="4" type="primary">spo0F_1</name>
    <name evidence="4" type="ORF">KSF_017550</name>
</gene>
<dbReference type="PANTHER" id="PTHR44591:SF3">
    <property type="entry name" value="RESPONSE REGULATORY DOMAIN-CONTAINING PROTEIN"/>
    <property type="match status" value="1"/>
</dbReference>
<accession>A0A8J3IHT4</accession>
<evidence type="ECO:0000313" key="5">
    <source>
        <dbReference type="Proteomes" id="UP000597444"/>
    </source>
</evidence>
<name>A0A8J3IHT4_9CHLR</name>